<evidence type="ECO:0000313" key="3">
    <source>
        <dbReference type="EMBL" id="AEF20389.1"/>
    </source>
</evidence>
<protein>
    <submittedName>
        <fullName evidence="3">Poly(Hydroxyalkanoate) granule-associated protein</fullName>
    </submittedName>
</protein>
<name>F6AGR0_PSEF1</name>
<keyword evidence="1" id="KW-0175">Coiled coil</keyword>
<evidence type="ECO:0000256" key="2">
    <source>
        <dbReference type="SAM" id="MobiDB-lite"/>
    </source>
</evidence>
<dbReference type="AlphaFoldDB" id="F6AGR0"/>
<dbReference type="HOGENOM" id="CLU_113343_2_0_6"/>
<dbReference type="STRING" id="743720.Psefu_0406"/>
<dbReference type="InterPro" id="IPR008769">
    <property type="entry name" value="PhaF_PhaI"/>
</dbReference>
<organism evidence="3 4">
    <name type="scientific">Pseudomonas fulva (strain 12-X)</name>
    <dbReference type="NCBI Taxonomy" id="743720"/>
    <lineage>
        <taxon>Bacteria</taxon>
        <taxon>Pseudomonadati</taxon>
        <taxon>Pseudomonadota</taxon>
        <taxon>Gammaproteobacteria</taxon>
        <taxon>Pseudomonadales</taxon>
        <taxon>Pseudomonadaceae</taxon>
        <taxon>Pseudomonas</taxon>
    </lineage>
</organism>
<feature type="region of interest" description="Disordered" evidence="2">
    <location>
        <begin position="1"/>
        <end position="22"/>
    </location>
</feature>
<accession>F6AGR0</accession>
<sequence length="142" mass="15511">MSNATVSKKPLVSTRRSTATDEPSGVRKLWLAGLGAYAKAGQEGLDYFHSLVRLGEQAERRGREQVNEQVEAANGQIDEARSRVSVVKNQVAARIEKIEQAFDSRVAGALNRLGIPARQDIQALSAKLDELSALLERVARTQ</sequence>
<dbReference type="RefSeq" id="WP_013789531.1">
    <property type="nucleotide sequence ID" value="NC_015556.1"/>
</dbReference>
<evidence type="ECO:0000313" key="4">
    <source>
        <dbReference type="Proteomes" id="UP000000686"/>
    </source>
</evidence>
<dbReference type="KEGG" id="pfv:Psefu_0406"/>
<dbReference type="OrthoDB" id="5801582at2"/>
<dbReference type="NCBIfam" id="TIGR01837">
    <property type="entry name" value="PHA_granule_1"/>
    <property type="match status" value="1"/>
</dbReference>
<reference evidence="3 4" key="1">
    <citation type="submission" date="2011-04" db="EMBL/GenBank/DDBJ databases">
        <title>Complete sequence of Pseudomonas fulva 12-X.</title>
        <authorList>
            <consortium name="US DOE Joint Genome Institute"/>
            <person name="Lucas S."/>
            <person name="Han J."/>
            <person name="Lapidus A."/>
            <person name="Cheng J.-F."/>
            <person name="Goodwin L."/>
            <person name="Pitluck S."/>
            <person name="Peters L."/>
            <person name="Mikhailova N."/>
            <person name="Pagani I."/>
            <person name="Davenport K."/>
            <person name="Han C."/>
            <person name="Tapia R."/>
            <person name="Land M."/>
            <person name="Hauser L."/>
            <person name="Kyrpides N."/>
            <person name="Ivanova N."/>
            <person name="Pagani I."/>
            <person name="Lcollab F.I."/>
            <person name="Woyke T."/>
        </authorList>
    </citation>
    <scope>NUCLEOTIDE SEQUENCE [LARGE SCALE GENOMIC DNA]</scope>
    <source>
        <strain evidence="4">12-X</strain>
    </source>
</reference>
<feature type="coiled-coil region" evidence="1">
    <location>
        <begin position="63"/>
        <end position="90"/>
    </location>
</feature>
<evidence type="ECO:0000256" key="1">
    <source>
        <dbReference type="SAM" id="Coils"/>
    </source>
</evidence>
<dbReference type="Proteomes" id="UP000000686">
    <property type="component" value="Chromosome"/>
</dbReference>
<dbReference type="Pfam" id="PF05597">
    <property type="entry name" value="Phasin"/>
    <property type="match status" value="1"/>
</dbReference>
<keyword evidence="4" id="KW-1185">Reference proteome</keyword>
<gene>
    <name evidence="3" type="ordered locus">Psefu_0406</name>
</gene>
<dbReference type="PANTHER" id="PTHR38664">
    <property type="entry name" value="SLR0058 PROTEIN"/>
    <property type="match status" value="1"/>
</dbReference>
<dbReference type="eggNOG" id="COG3937">
    <property type="taxonomic scope" value="Bacteria"/>
</dbReference>
<proteinExistence type="predicted"/>
<dbReference type="EMBL" id="CP002727">
    <property type="protein sequence ID" value="AEF20389.1"/>
    <property type="molecule type" value="Genomic_DNA"/>
</dbReference>
<dbReference type="PANTHER" id="PTHR38664:SF1">
    <property type="entry name" value="SLR0058 PROTEIN"/>
    <property type="match status" value="1"/>
</dbReference>